<gene>
    <name evidence="3" type="ORF">WCD58_11460</name>
</gene>
<evidence type="ECO:0000313" key="3">
    <source>
        <dbReference type="EMBL" id="MEJ2861778.1"/>
    </source>
</evidence>
<accession>A0ABU8M4K4</accession>
<evidence type="ECO:0000256" key="2">
    <source>
        <dbReference type="ARBA" id="ARBA00023002"/>
    </source>
</evidence>
<dbReference type="RefSeq" id="WP_337702779.1">
    <property type="nucleotide sequence ID" value="NZ_JBBEGM010000003.1"/>
</dbReference>
<dbReference type="InterPro" id="IPR036291">
    <property type="entry name" value="NAD(P)-bd_dom_sf"/>
</dbReference>
<dbReference type="Gene3D" id="3.40.50.720">
    <property type="entry name" value="NAD(P)-binding Rossmann-like Domain"/>
    <property type="match status" value="1"/>
</dbReference>
<reference evidence="3 4" key="1">
    <citation type="submission" date="2024-03" db="EMBL/GenBank/DDBJ databases">
        <title>Actinomycetospora sp. OC33-EN07, a novel actinomycete isolated from wild orchid (Aerides multiflora).</title>
        <authorList>
            <person name="Suriyachadkun C."/>
        </authorList>
    </citation>
    <scope>NUCLEOTIDE SEQUENCE [LARGE SCALE GENOMIC DNA]</scope>
    <source>
        <strain evidence="3 4">OC33-EN07</strain>
    </source>
</reference>
<organism evidence="3 4">
    <name type="scientific">Actinomycetospora flava</name>
    <dbReference type="NCBI Taxonomy" id="3129232"/>
    <lineage>
        <taxon>Bacteria</taxon>
        <taxon>Bacillati</taxon>
        <taxon>Actinomycetota</taxon>
        <taxon>Actinomycetes</taxon>
        <taxon>Pseudonocardiales</taxon>
        <taxon>Pseudonocardiaceae</taxon>
        <taxon>Actinomycetospora</taxon>
    </lineage>
</organism>
<protein>
    <submittedName>
        <fullName evidence="3">SDR family NAD(P)-dependent oxidoreductase</fullName>
    </submittedName>
</protein>
<dbReference type="EMBL" id="JBBEGM010000003">
    <property type="protein sequence ID" value="MEJ2861778.1"/>
    <property type="molecule type" value="Genomic_DNA"/>
</dbReference>
<evidence type="ECO:0000256" key="1">
    <source>
        <dbReference type="ARBA" id="ARBA00006484"/>
    </source>
</evidence>
<dbReference type="InterPro" id="IPR020904">
    <property type="entry name" value="Sc_DH/Rdtase_CS"/>
</dbReference>
<proteinExistence type="inferred from homology"/>
<dbReference type="PANTHER" id="PTHR42760">
    <property type="entry name" value="SHORT-CHAIN DEHYDROGENASES/REDUCTASES FAMILY MEMBER"/>
    <property type="match status" value="1"/>
</dbReference>
<dbReference type="InterPro" id="IPR002347">
    <property type="entry name" value="SDR_fam"/>
</dbReference>
<dbReference type="Pfam" id="PF13561">
    <property type="entry name" value="adh_short_C2"/>
    <property type="match status" value="1"/>
</dbReference>
<keyword evidence="2" id="KW-0560">Oxidoreductase</keyword>
<evidence type="ECO:0000313" key="4">
    <source>
        <dbReference type="Proteomes" id="UP001369736"/>
    </source>
</evidence>
<comment type="similarity">
    <text evidence="1">Belongs to the short-chain dehydrogenases/reductases (SDR) family.</text>
</comment>
<dbReference type="CDD" id="cd05233">
    <property type="entry name" value="SDR_c"/>
    <property type="match status" value="1"/>
</dbReference>
<dbReference type="PROSITE" id="PS00061">
    <property type="entry name" value="ADH_SHORT"/>
    <property type="match status" value="1"/>
</dbReference>
<sequence length="263" mass="27239">MAGRLDDQVVVVTGASRGIGRAIAVAMAAEGARLALTARDEDTLAGTLADIDGLGLGDDVLTVACDVADEASVQRLGDAVEARFGRVDTVVANAGIAGPTLALHEIGLAEWRECLATDLDGVFLTFRRFVPALIAQRSGSLIAISSMTGKRPLPGRTPYAAAKTGVIGLVRTLATELGPFGVRANTVCPGAVDGPRIEAVIREQARQRGVGEEEARRAFTDSSPLGRLVRAQEVADACVFLAAPQSSSITGEDLNVTAGVVMY</sequence>
<dbReference type="PRINTS" id="PR00081">
    <property type="entry name" value="GDHRDH"/>
</dbReference>
<dbReference type="PANTHER" id="PTHR42760:SF133">
    <property type="entry name" value="3-OXOACYL-[ACYL-CARRIER-PROTEIN] REDUCTASE"/>
    <property type="match status" value="1"/>
</dbReference>
<dbReference type="SUPFAM" id="SSF51735">
    <property type="entry name" value="NAD(P)-binding Rossmann-fold domains"/>
    <property type="match status" value="1"/>
</dbReference>
<comment type="caution">
    <text evidence="3">The sequence shown here is derived from an EMBL/GenBank/DDBJ whole genome shotgun (WGS) entry which is preliminary data.</text>
</comment>
<name>A0ABU8M4K4_9PSEU</name>
<dbReference type="Proteomes" id="UP001369736">
    <property type="component" value="Unassembled WGS sequence"/>
</dbReference>
<keyword evidence="4" id="KW-1185">Reference proteome</keyword>
<dbReference type="PRINTS" id="PR00080">
    <property type="entry name" value="SDRFAMILY"/>
</dbReference>